<sequence>MNEIFDVIIVGAGPAGLTAGIYLGRARLKTLIIEKLITGGLAATTELLENYPGFPDGINGMELGEKMEEQAKRFGVRFVFEEVKDFGKDGDYFNVKTDDNVYFCKSIVIATGSHYKKLNVPGEDKFSGRGISYCATCDAPFFKDRNIVIIGTGNSGLQEGLHLLKFVKKITFIEFLPYITGEKILQERFPKETEFLLNKEVLSFEGEKRLEGVKIKDRKTGEISFVPAEGAFLYVGLLPNTDFLKGKLELDENGFIKTNERCETSLKGVFAIGDVRNSIVKQVATAVGDGALVSRFVQKYIEEKEVK</sequence>
<dbReference type="PRINTS" id="PR00469">
    <property type="entry name" value="PNDRDTASEII"/>
</dbReference>
<evidence type="ECO:0000256" key="2">
    <source>
        <dbReference type="ARBA" id="ARBA00023002"/>
    </source>
</evidence>
<proteinExistence type="predicted"/>
<dbReference type="InterPro" id="IPR036188">
    <property type="entry name" value="FAD/NAD-bd_sf"/>
</dbReference>
<dbReference type="Pfam" id="PF07992">
    <property type="entry name" value="Pyr_redox_2"/>
    <property type="match status" value="1"/>
</dbReference>
<dbReference type="SUPFAM" id="SSF51905">
    <property type="entry name" value="FAD/NAD(P)-binding domain"/>
    <property type="match status" value="1"/>
</dbReference>
<evidence type="ECO:0000256" key="1">
    <source>
        <dbReference type="ARBA" id="ARBA00022630"/>
    </source>
</evidence>
<organism evidence="4">
    <name type="scientific">candidate division WOR-3 bacterium</name>
    <dbReference type="NCBI Taxonomy" id="2052148"/>
    <lineage>
        <taxon>Bacteria</taxon>
        <taxon>Bacteria division WOR-3</taxon>
    </lineage>
</organism>
<feature type="domain" description="FAD/NAD(P)-binding" evidence="3">
    <location>
        <begin position="5"/>
        <end position="290"/>
    </location>
</feature>
<dbReference type="InterPro" id="IPR023753">
    <property type="entry name" value="FAD/NAD-binding_dom"/>
</dbReference>
<dbReference type="PANTHER" id="PTHR48105">
    <property type="entry name" value="THIOREDOXIN REDUCTASE 1-RELATED-RELATED"/>
    <property type="match status" value="1"/>
</dbReference>
<accession>A0A7C4YH03</accession>
<name>A0A7C4YH03_UNCW3</name>
<protein>
    <submittedName>
        <fullName evidence="4">FAD-binding protein</fullName>
    </submittedName>
</protein>
<evidence type="ECO:0000259" key="3">
    <source>
        <dbReference type="Pfam" id="PF07992"/>
    </source>
</evidence>
<keyword evidence="2" id="KW-0560">Oxidoreductase</keyword>
<dbReference type="PRINTS" id="PR00368">
    <property type="entry name" value="FADPNR"/>
</dbReference>
<dbReference type="InterPro" id="IPR050097">
    <property type="entry name" value="Ferredoxin-NADP_redctase_2"/>
</dbReference>
<evidence type="ECO:0000313" key="4">
    <source>
        <dbReference type="EMBL" id="HGW92486.1"/>
    </source>
</evidence>
<dbReference type="GO" id="GO:0016491">
    <property type="term" value="F:oxidoreductase activity"/>
    <property type="evidence" value="ECO:0007669"/>
    <property type="project" value="UniProtKB-KW"/>
</dbReference>
<dbReference type="AlphaFoldDB" id="A0A7C4YH03"/>
<comment type="caution">
    <text evidence="4">The sequence shown here is derived from an EMBL/GenBank/DDBJ whole genome shotgun (WGS) entry which is preliminary data.</text>
</comment>
<keyword evidence="1" id="KW-0285">Flavoprotein</keyword>
<dbReference type="EMBL" id="DTHG01000099">
    <property type="protein sequence ID" value="HGW92486.1"/>
    <property type="molecule type" value="Genomic_DNA"/>
</dbReference>
<reference evidence="4" key="1">
    <citation type="journal article" date="2020" name="mSystems">
        <title>Genome- and Community-Level Interaction Insights into Carbon Utilization and Element Cycling Functions of Hydrothermarchaeota in Hydrothermal Sediment.</title>
        <authorList>
            <person name="Zhou Z."/>
            <person name="Liu Y."/>
            <person name="Xu W."/>
            <person name="Pan J."/>
            <person name="Luo Z.H."/>
            <person name="Li M."/>
        </authorList>
    </citation>
    <scope>NUCLEOTIDE SEQUENCE [LARGE SCALE GENOMIC DNA]</scope>
    <source>
        <strain evidence="4">SpSt-780</strain>
    </source>
</reference>
<dbReference type="Gene3D" id="3.50.50.60">
    <property type="entry name" value="FAD/NAD(P)-binding domain"/>
    <property type="match status" value="2"/>
</dbReference>
<gene>
    <name evidence="4" type="ORF">ENV67_08130</name>
</gene>